<accession>G0USY3</accession>
<name>G0USY3_TRYCI</name>
<protein>
    <submittedName>
        <fullName evidence="1">Uncharacterized protein</fullName>
    </submittedName>
</protein>
<sequence>MRERSSSYVSAQMSRDSAQACLFRSAWRGMGKSATRNLLMQSSTCDAIAALVFASSSPTRVNGMSGKASARARSSTVCVTMSAVVTRSFAAVPSLWASWPLTPTVTTCRSRSRSIRKLCGSKSAIRTSRRGASELSSCSSSRMI</sequence>
<dbReference type="AlphaFoldDB" id="G0USY3"/>
<proteinExistence type="predicted"/>
<organism evidence="1">
    <name type="scientific">Trypanosoma congolense (strain IL3000)</name>
    <dbReference type="NCBI Taxonomy" id="1068625"/>
    <lineage>
        <taxon>Eukaryota</taxon>
        <taxon>Discoba</taxon>
        <taxon>Euglenozoa</taxon>
        <taxon>Kinetoplastea</taxon>
        <taxon>Metakinetoplastina</taxon>
        <taxon>Trypanosomatida</taxon>
        <taxon>Trypanosomatidae</taxon>
        <taxon>Trypanosoma</taxon>
        <taxon>Nannomonas</taxon>
    </lineage>
</organism>
<gene>
    <name evidence="1" type="ORF">TCIL3000_8_7240</name>
</gene>
<evidence type="ECO:0000313" key="1">
    <source>
        <dbReference type="EMBL" id="CCC92496.1"/>
    </source>
</evidence>
<dbReference type="EMBL" id="HE575321">
    <property type="protein sequence ID" value="CCC92496.1"/>
    <property type="molecule type" value="Genomic_DNA"/>
</dbReference>
<reference evidence="1" key="1">
    <citation type="journal article" date="2012" name="Proc. Natl. Acad. Sci. U.S.A.">
        <title>Antigenic diversity is generated by distinct evolutionary mechanisms in African trypanosome species.</title>
        <authorList>
            <person name="Jackson A.P."/>
            <person name="Berry A."/>
            <person name="Aslett M."/>
            <person name="Allison H.C."/>
            <person name="Burton P."/>
            <person name="Vavrova-Anderson J."/>
            <person name="Brown R."/>
            <person name="Browne H."/>
            <person name="Corton N."/>
            <person name="Hauser H."/>
            <person name="Gamble J."/>
            <person name="Gilderthorp R."/>
            <person name="Marcello L."/>
            <person name="McQuillan J."/>
            <person name="Otto T.D."/>
            <person name="Quail M.A."/>
            <person name="Sanders M.J."/>
            <person name="van Tonder A."/>
            <person name="Ginger M.L."/>
            <person name="Field M.C."/>
            <person name="Barry J.D."/>
            <person name="Hertz-Fowler C."/>
            <person name="Berriman M."/>
        </authorList>
    </citation>
    <scope>NUCLEOTIDE SEQUENCE</scope>
    <source>
        <strain evidence="1">IL3000</strain>
    </source>
</reference>